<reference evidence="2 3" key="1">
    <citation type="journal article" date="2016" name="Environ. Microbiol.">
        <title>New Methyloceanibacter diversity from North Sea sediments includes methanotroph containing solely the soluble methane monooxygenase.</title>
        <authorList>
            <person name="Vekeman B."/>
            <person name="Kerckhof F.M."/>
            <person name="Cremers G."/>
            <person name="de Vos P."/>
            <person name="Vandamme P."/>
            <person name="Boon N."/>
            <person name="Op den Camp H.J."/>
            <person name="Heylen K."/>
        </authorList>
    </citation>
    <scope>NUCLEOTIDE SEQUENCE [LARGE SCALE GENOMIC DNA]</scope>
    <source>
        <strain evidence="2 3">R-67176</strain>
    </source>
</reference>
<gene>
    <name evidence="2" type="ORF">AUC70_10995</name>
</gene>
<keyword evidence="3" id="KW-1185">Reference proteome</keyword>
<dbReference type="STRING" id="1774970.AUC70_10995"/>
<dbReference type="RefSeq" id="WP_069445432.1">
    <property type="nucleotide sequence ID" value="NZ_LPWE01000013.1"/>
</dbReference>
<dbReference type="Proteomes" id="UP000094172">
    <property type="component" value="Unassembled WGS sequence"/>
</dbReference>
<evidence type="ECO:0000313" key="3">
    <source>
        <dbReference type="Proteomes" id="UP000094172"/>
    </source>
</evidence>
<protein>
    <submittedName>
        <fullName evidence="2">Uncharacterized protein</fullName>
    </submittedName>
</protein>
<name>A0A1E3VKM8_9HYPH</name>
<sequence>MTIRARSAVGVALALTLLVLGVFVANAAEETKMADFLFVQTAKSMAFDPDTSTLKLENVSPVTLFFTDRPERIAGNMKTTKFIPFWSEGKDSFKSDPPNADISIIDGKTLKQTVVELKDPVLDNDTLTYTVKIIEGEMPAEGTEVAVFIDIIGRPLTPLSYAGVARRSFRRAALY</sequence>
<keyword evidence="1" id="KW-0732">Signal</keyword>
<dbReference type="EMBL" id="LPWE01000013">
    <property type="protein sequence ID" value="ODR94089.1"/>
    <property type="molecule type" value="Genomic_DNA"/>
</dbReference>
<organism evidence="2 3">
    <name type="scientific">Methyloceanibacter stevinii</name>
    <dbReference type="NCBI Taxonomy" id="1774970"/>
    <lineage>
        <taxon>Bacteria</taxon>
        <taxon>Pseudomonadati</taxon>
        <taxon>Pseudomonadota</taxon>
        <taxon>Alphaproteobacteria</taxon>
        <taxon>Hyphomicrobiales</taxon>
        <taxon>Hyphomicrobiaceae</taxon>
        <taxon>Methyloceanibacter</taxon>
    </lineage>
</organism>
<feature type="signal peptide" evidence="1">
    <location>
        <begin position="1"/>
        <end position="27"/>
    </location>
</feature>
<proteinExistence type="predicted"/>
<dbReference type="AlphaFoldDB" id="A0A1E3VKM8"/>
<accession>A0A1E3VKM8</accession>
<feature type="chain" id="PRO_5009138333" evidence="1">
    <location>
        <begin position="28"/>
        <end position="175"/>
    </location>
</feature>
<comment type="caution">
    <text evidence="2">The sequence shown here is derived from an EMBL/GenBank/DDBJ whole genome shotgun (WGS) entry which is preliminary data.</text>
</comment>
<evidence type="ECO:0000256" key="1">
    <source>
        <dbReference type="SAM" id="SignalP"/>
    </source>
</evidence>
<evidence type="ECO:0000313" key="2">
    <source>
        <dbReference type="EMBL" id="ODR94089.1"/>
    </source>
</evidence>